<protein>
    <submittedName>
        <fullName evidence="1">Uncharacterized protein</fullName>
    </submittedName>
</protein>
<evidence type="ECO:0000313" key="1">
    <source>
        <dbReference type="EMBL" id="PPR06620.1"/>
    </source>
</evidence>
<reference evidence="1 2" key="1">
    <citation type="journal article" date="2018" name="Evol. Lett.">
        <title>Horizontal gene cluster transfer increased hallucinogenic mushroom diversity.</title>
        <authorList>
            <person name="Reynolds H.T."/>
            <person name="Vijayakumar V."/>
            <person name="Gluck-Thaler E."/>
            <person name="Korotkin H.B."/>
            <person name="Matheny P.B."/>
            <person name="Slot J.C."/>
        </authorList>
    </citation>
    <scope>NUCLEOTIDE SEQUENCE [LARGE SCALE GENOMIC DNA]</scope>
    <source>
        <strain evidence="1 2">2629</strain>
    </source>
</reference>
<comment type="caution">
    <text evidence="1">The sequence shown here is derived from an EMBL/GenBank/DDBJ whole genome shotgun (WGS) entry which is preliminary data.</text>
</comment>
<dbReference type="EMBL" id="NHTK01000603">
    <property type="protein sequence ID" value="PPR06620.1"/>
    <property type="molecule type" value="Genomic_DNA"/>
</dbReference>
<dbReference type="InParanoid" id="A0A409YUF0"/>
<dbReference type="Proteomes" id="UP000284842">
    <property type="component" value="Unassembled WGS sequence"/>
</dbReference>
<organism evidence="1 2">
    <name type="scientific">Panaeolus cyanescens</name>
    <dbReference type="NCBI Taxonomy" id="181874"/>
    <lineage>
        <taxon>Eukaryota</taxon>
        <taxon>Fungi</taxon>
        <taxon>Dikarya</taxon>
        <taxon>Basidiomycota</taxon>
        <taxon>Agaricomycotina</taxon>
        <taxon>Agaricomycetes</taxon>
        <taxon>Agaricomycetidae</taxon>
        <taxon>Agaricales</taxon>
        <taxon>Agaricineae</taxon>
        <taxon>Galeropsidaceae</taxon>
        <taxon>Panaeolus</taxon>
    </lineage>
</organism>
<name>A0A409YUF0_9AGAR</name>
<sequence>MLLPAIRSRRFPYGSIATFVTALAQLDQIRLRYQAIEQLDLNPPTVDNGLIFPGYERFKLTPPLGPETLDTAEDLNPSLRTKIQVHLATILSTPLAQIKEAFPLSDPVLQFGRIVLNDQDVICCHSIAKMTEDSRDNSFVRDVICCHSIAKMTEDSRDNSFVRYDCEIDRNASRPGHPSNFYTKTFFGQIEKVIVFDLPAHPDIPAAQEPKIAAVALINQTPTTSQHGHYWYRRFSSREIVDLNTVKCVVGRIKHGDKWAYIDRNAVVHASLA</sequence>
<accession>A0A409YUF0</accession>
<keyword evidence="2" id="KW-1185">Reference proteome</keyword>
<proteinExistence type="predicted"/>
<dbReference type="AlphaFoldDB" id="A0A409YUF0"/>
<evidence type="ECO:0000313" key="2">
    <source>
        <dbReference type="Proteomes" id="UP000284842"/>
    </source>
</evidence>
<dbReference type="OrthoDB" id="6613063at2759"/>
<gene>
    <name evidence="1" type="ORF">CVT24_001708</name>
</gene>